<reference evidence="9 10" key="1">
    <citation type="submission" date="2019-06" db="EMBL/GenBank/DDBJ databases">
        <title>Sequencing the genomes of 1000 actinobacteria strains.</title>
        <authorList>
            <person name="Klenk H.-P."/>
        </authorList>
    </citation>
    <scope>NUCLEOTIDE SEQUENCE [LARGE SCALE GENOMIC DNA]</scope>
    <source>
        <strain evidence="9 10">DSM 12335</strain>
    </source>
</reference>
<evidence type="ECO:0000256" key="2">
    <source>
        <dbReference type="ARBA" id="ARBA00022448"/>
    </source>
</evidence>
<protein>
    <submittedName>
        <fullName evidence="9">Putative ATPase</fullName>
    </submittedName>
</protein>
<proteinExistence type="predicted"/>
<sequence>MAADWMTPLPVRRVVRASDSTLATTAWPATLAPVAYVLERGLDLGPATVLVGENGTGKSTLVEAIAIAYGLSPEGGSTGAMHSTRRTESDLAGHLSLVRGAGASRWGYFLRAETMHGLFSYLQDTLHEDFHRFSHGEAFLAMITSRRFDGDGFFVLDEPESGLSFTGQLTLLGALSSMLAAGRTQVLLATHSPVLASLPGARLLELDEDGIHERAWAALPVVDHYRRFLDSPERYLRHLVD</sequence>
<dbReference type="SMART" id="SM00382">
    <property type="entry name" value="AAA"/>
    <property type="match status" value="1"/>
</dbReference>
<dbReference type="InterPro" id="IPR051535">
    <property type="entry name" value="Siderophore_ABC-ATPase"/>
</dbReference>
<dbReference type="EMBL" id="VFOP01000001">
    <property type="protein sequence ID" value="TQL49570.1"/>
    <property type="molecule type" value="Genomic_DNA"/>
</dbReference>
<keyword evidence="7" id="KW-0472">Membrane</keyword>
<evidence type="ECO:0000256" key="7">
    <source>
        <dbReference type="ARBA" id="ARBA00023136"/>
    </source>
</evidence>
<evidence type="ECO:0000259" key="8">
    <source>
        <dbReference type="SMART" id="SM00382"/>
    </source>
</evidence>
<organism evidence="9 10">
    <name type="scientific">Ornithinicoccus hortensis</name>
    <dbReference type="NCBI Taxonomy" id="82346"/>
    <lineage>
        <taxon>Bacteria</taxon>
        <taxon>Bacillati</taxon>
        <taxon>Actinomycetota</taxon>
        <taxon>Actinomycetes</taxon>
        <taxon>Micrococcales</taxon>
        <taxon>Intrasporangiaceae</taxon>
        <taxon>Ornithinicoccus</taxon>
    </lineage>
</organism>
<dbReference type="GO" id="GO:0016887">
    <property type="term" value="F:ATP hydrolysis activity"/>
    <property type="evidence" value="ECO:0007669"/>
    <property type="project" value="InterPro"/>
</dbReference>
<dbReference type="InterPro" id="IPR027417">
    <property type="entry name" value="P-loop_NTPase"/>
</dbReference>
<dbReference type="GO" id="GO:0006826">
    <property type="term" value="P:iron ion transport"/>
    <property type="evidence" value="ECO:0007669"/>
    <property type="project" value="UniProtKB-KW"/>
</dbReference>
<evidence type="ECO:0000313" key="10">
    <source>
        <dbReference type="Proteomes" id="UP000319516"/>
    </source>
</evidence>
<dbReference type="AlphaFoldDB" id="A0A542YNA4"/>
<feature type="domain" description="AAA+ ATPase" evidence="8">
    <location>
        <begin position="44"/>
        <end position="210"/>
    </location>
</feature>
<evidence type="ECO:0000256" key="4">
    <source>
        <dbReference type="ARBA" id="ARBA00022496"/>
    </source>
</evidence>
<keyword evidence="4" id="KW-0410">Iron transport</keyword>
<dbReference type="PANTHER" id="PTHR42771:SF2">
    <property type="entry name" value="IRON(3+)-HYDROXAMATE IMPORT ATP-BINDING PROTEIN FHUC"/>
    <property type="match status" value="1"/>
</dbReference>
<dbReference type="PANTHER" id="PTHR42771">
    <property type="entry name" value="IRON(3+)-HYDROXAMATE IMPORT ATP-BINDING PROTEIN FHUC"/>
    <property type="match status" value="1"/>
</dbReference>
<dbReference type="SUPFAM" id="SSF52540">
    <property type="entry name" value="P-loop containing nucleoside triphosphate hydrolases"/>
    <property type="match status" value="1"/>
</dbReference>
<dbReference type="GO" id="GO:0005886">
    <property type="term" value="C:plasma membrane"/>
    <property type="evidence" value="ECO:0007669"/>
    <property type="project" value="UniProtKB-SubCell"/>
</dbReference>
<gene>
    <name evidence="9" type="ORF">FB467_0645</name>
</gene>
<keyword evidence="3" id="KW-1003">Cell membrane</keyword>
<keyword evidence="6" id="KW-0406">Ion transport</keyword>
<evidence type="ECO:0000256" key="6">
    <source>
        <dbReference type="ARBA" id="ARBA00023065"/>
    </source>
</evidence>
<comment type="subcellular location">
    <subcellularLocation>
        <location evidence="1">Cell membrane</location>
        <topology evidence="1">Peripheral membrane protein</topology>
    </subcellularLocation>
</comment>
<keyword evidence="10" id="KW-1185">Reference proteome</keyword>
<name>A0A542YNA4_9MICO</name>
<evidence type="ECO:0000256" key="5">
    <source>
        <dbReference type="ARBA" id="ARBA00023004"/>
    </source>
</evidence>
<dbReference type="Gene3D" id="3.40.50.300">
    <property type="entry name" value="P-loop containing nucleotide triphosphate hydrolases"/>
    <property type="match status" value="2"/>
</dbReference>
<dbReference type="InterPro" id="IPR003959">
    <property type="entry name" value="ATPase_AAA_core"/>
</dbReference>
<dbReference type="Pfam" id="PF13304">
    <property type="entry name" value="AAA_21"/>
    <property type="match status" value="2"/>
</dbReference>
<dbReference type="InterPro" id="IPR003593">
    <property type="entry name" value="AAA+_ATPase"/>
</dbReference>
<evidence type="ECO:0000256" key="3">
    <source>
        <dbReference type="ARBA" id="ARBA00022475"/>
    </source>
</evidence>
<evidence type="ECO:0000313" key="9">
    <source>
        <dbReference type="EMBL" id="TQL49570.1"/>
    </source>
</evidence>
<dbReference type="Proteomes" id="UP000319516">
    <property type="component" value="Unassembled WGS sequence"/>
</dbReference>
<dbReference type="RefSeq" id="WP_228393346.1">
    <property type="nucleotide sequence ID" value="NZ_BAAAIK010000003.1"/>
</dbReference>
<evidence type="ECO:0000256" key="1">
    <source>
        <dbReference type="ARBA" id="ARBA00004202"/>
    </source>
</evidence>
<keyword evidence="5" id="KW-0408">Iron</keyword>
<accession>A0A542YNA4</accession>
<keyword evidence="2" id="KW-0813">Transport</keyword>
<comment type="caution">
    <text evidence="9">The sequence shown here is derived from an EMBL/GenBank/DDBJ whole genome shotgun (WGS) entry which is preliminary data.</text>
</comment>
<dbReference type="GO" id="GO:0005524">
    <property type="term" value="F:ATP binding"/>
    <property type="evidence" value="ECO:0007669"/>
    <property type="project" value="InterPro"/>
</dbReference>